<organism evidence="3">
    <name type="scientific">Nippostrongylus brasiliensis</name>
    <name type="common">Rat hookworm</name>
    <dbReference type="NCBI Taxonomy" id="27835"/>
    <lineage>
        <taxon>Eukaryota</taxon>
        <taxon>Metazoa</taxon>
        <taxon>Ecdysozoa</taxon>
        <taxon>Nematoda</taxon>
        <taxon>Chromadorea</taxon>
        <taxon>Rhabditida</taxon>
        <taxon>Rhabditina</taxon>
        <taxon>Rhabditomorpha</taxon>
        <taxon>Strongyloidea</taxon>
        <taxon>Heligmosomidae</taxon>
        <taxon>Nippostrongylus</taxon>
    </lineage>
</organism>
<accession>A0A0N4YTN9</accession>
<reference evidence="1 2" key="2">
    <citation type="submission" date="2018-11" db="EMBL/GenBank/DDBJ databases">
        <authorList>
            <consortium name="Pathogen Informatics"/>
        </authorList>
    </citation>
    <scope>NUCLEOTIDE SEQUENCE [LARGE SCALE GENOMIC DNA]</scope>
</reference>
<proteinExistence type="predicted"/>
<evidence type="ECO:0000313" key="1">
    <source>
        <dbReference type="EMBL" id="VDL84349.1"/>
    </source>
</evidence>
<protein>
    <submittedName>
        <fullName evidence="3">Apple domain-containing protein</fullName>
    </submittedName>
</protein>
<name>A0A0N4YTN9_NIPBR</name>
<evidence type="ECO:0000313" key="2">
    <source>
        <dbReference type="Proteomes" id="UP000271162"/>
    </source>
</evidence>
<gene>
    <name evidence="1" type="ORF">NBR_LOCUS20612</name>
</gene>
<dbReference type="WBParaSite" id="NBR_0002061101-mRNA-1">
    <property type="protein sequence ID" value="NBR_0002061101-mRNA-1"/>
    <property type="gene ID" value="NBR_0002061101"/>
</dbReference>
<keyword evidence="2" id="KW-1185">Reference proteome</keyword>
<evidence type="ECO:0000313" key="3">
    <source>
        <dbReference type="WBParaSite" id="NBR_0002061101-mRNA-1"/>
    </source>
</evidence>
<reference evidence="3" key="1">
    <citation type="submission" date="2017-02" db="UniProtKB">
        <authorList>
            <consortium name="WormBaseParasite"/>
        </authorList>
    </citation>
    <scope>IDENTIFICATION</scope>
</reference>
<sequence>MNCRDWCLEYAIPECVGYPMRQNIACNSSIEEDAGGVRKTPNRVLAEEATAEGTGFDDETGWLWGVVVGDDHPPNLTQHQMARPVPANVAIGEFSAGN</sequence>
<dbReference type="EMBL" id="UYSL01025324">
    <property type="protein sequence ID" value="VDL84349.1"/>
    <property type="molecule type" value="Genomic_DNA"/>
</dbReference>
<dbReference type="Proteomes" id="UP000271162">
    <property type="component" value="Unassembled WGS sequence"/>
</dbReference>
<dbReference type="AlphaFoldDB" id="A0A0N4YTN9"/>